<feature type="transmembrane region" description="Helical" evidence="1">
    <location>
        <begin position="100"/>
        <end position="118"/>
    </location>
</feature>
<dbReference type="Proteomes" id="UP001500131">
    <property type="component" value="Unassembled WGS sequence"/>
</dbReference>
<protein>
    <submittedName>
        <fullName evidence="2">Amastin surface glycoprotein</fullName>
    </submittedName>
</protein>
<keyword evidence="3" id="KW-1185">Reference proteome</keyword>
<dbReference type="AlphaFoldDB" id="A0AAW3B0P9"/>
<comment type="caution">
    <text evidence="2">The sequence shown here is derived from an EMBL/GenBank/DDBJ whole genome shotgun (WGS) entry which is preliminary data.</text>
</comment>
<name>A0AAW3B0P9_9TRYP</name>
<evidence type="ECO:0000313" key="3">
    <source>
        <dbReference type="Proteomes" id="UP001500131"/>
    </source>
</evidence>
<feature type="transmembrane region" description="Helical" evidence="1">
    <location>
        <begin position="172"/>
        <end position="192"/>
    </location>
</feature>
<organism evidence="2 3">
    <name type="scientific">Leishmania lindenbergi</name>
    <dbReference type="NCBI Taxonomy" id="651832"/>
    <lineage>
        <taxon>Eukaryota</taxon>
        <taxon>Discoba</taxon>
        <taxon>Euglenozoa</taxon>
        <taxon>Kinetoplastea</taxon>
        <taxon>Metakinetoplastina</taxon>
        <taxon>Trypanosomatida</taxon>
        <taxon>Trypanosomatidae</taxon>
        <taxon>Leishmaniinae</taxon>
        <taxon>Leishmania</taxon>
    </lineage>
</organism>
<gene>
    <name evidence="2" type="ORF">Q4I31_000236</name>
</gene>
<keyword evidence="1" id="KW-1133">Transmembrane helix</keyword>
<dbReference type="Pfam" id="PF07344">
    <property type="entry name" value="Amastin"/>
    <property type="match status" value="1"/>
</dbReference>
<dbReference type="InterPro" id="IPR009944">
    <property type="entry name" value="Amastin"/>
</dbReference>
<dbReference type="PANTHER" id="PTHR33297:SF4">
    <property type="entry name" value="AMASTIN"/>
    <property type="match status" value="1"/>
</dbReference>
<reference evidence="2 3" key="1">
    <citation type="submission" date="2024-02" db="EMBL/GenBank/DDBJ databases">
        <title>FIRST GENOME SEQUENCES OF Leishmania (Viannia) shawi, Leishmania (Viannia) lindenbergi AND Leishmania (Viannia) utingensis.</title>
        <authorList>
            <person name="Resadore F."/>
            <person name="Custodio M.G.F."/>
            <person name="Boite M.C."/>
            <person name="Cupolillo E."/>
            <person name="Ferreira G.E.M."/>
        </authorList>
    </citation>
    <scope>NUCLEOTIDE SEQUENCE [LARGE SCALE GENOMIC DNA]</scope>
    <source>
        <strain evidence="2 3">MHOM/BR/1966/M15733</strain>
    </source>
</reference>
<dbReference type="PANTHER" id="PTHR33297">
    <property type="entry name" value="AMASTIN-LIKE SURFACE PROTEIN-LIKE PROTEIN-RELATED"/>
    <property type="match status" value="1"/>
</dbReference>
<accession>A0AAW3B0P9</accession>
<feature type="transmembrane region" description="Helical" evidence="1">
    <location>
        <begin position="21"/>
        <end position="42"/>
    </location>
</feature>
<keyword evidence="1" id="KW-0812">Transmembrane</keyword>
<keyword evidence="1" id="KW-0472">Membrane</keyword>
<sequence>MAKKSFYDQEYRKHSGAVMMLIASFVALVFATCGTPLGMLMIRSWGENSSDSGSDLVINPCYTLWGVQNSCGKPYFARRITDPPIINCSDIHTRFEAAEAFSVLAIFSLFGVLGGSWYKICGSNIKTTVMMLSVFTIGFTTVPWATVTAFYYTPFCGQEFLTNKQTRFGAGYALLVASFAVQIVGLILFVIFEPNTLKMRLVNDEKDAVGEDWSAHRSALR</sequence>
<dbReference type="EMBL" id="JBAMZK010000001">
    <property type="protein sequence ID" value="KAL0515092.1"/>
    <property type="molecule type" value="Genomic_DNA"/>
</dbReference>
<feature type="transmembrane region" description="Helical" evidence="1">
    <location>
        <begin position="130"/>
        <end position="152"/>
    </location>
</feature>
<evidence type="ECO:0000256" key="1">
    <source>
        <dbReference type="SAM" id="Phobius"/>
    </source>
</evidence>
<evidence type="ECO:0000313" key="2">
    <source>
        <dbReference type="EMBL" id="KAL0515092.1"/>
    </source>
</evidence>
<proteinExistence type="predicted"/>